<name>A0A6I6AKA8_9PLAN</name>
<dbReference type="RefSeq" id="WP_155366246.1">
    <property type="nucleotide sequence ID" value="NZ_CP043930.1"/>
</dbReference>
<comment type="pathway">
    <text evidence="1 8">Amine and polyamine biosynthesis; ectoine biosynthesis; L-ectoine from L-aspartate 4-semialdehyde: step 3/3.</text>
</comment>
<reference evidence="9 10" key="1">
    <citation type="submission" date="2019-09" db="EMBL/GenBank/DDBJ databases">
        <title>Gimesia benthica sp. nov., a novel bacterium isolated from deep-sea water of the Northwest Indian Ocean.</title>
        <authorList>
            <person name="Dai X."/>
        </authorList>
    </citation>
    <scope>NUCLEOTIDE SEQUENCE [LARGE SCALE GENOMIC DNA]</scope>
    <source>
        <strain evidence="9 10">E7</strain>
    </source>
</reference>
<evidence type="ECO:0000256" key="8">
    <source>
        <dbReference type="HAMAP-Rule" id="MF_01255"/>
    </source>
</evidence>
<dbReference type="GO" id="GO:0033990">
    <property type="term" value="F:ectoine synthase activity"/>
    <property type="evidence" value="ECO:0007669"/>
    <property type="project" value="UniProtKB-EC"/>
</dbReference>
<evidence type="ECO:0000256" key="5">
    <source>
        <dbReference type="ARBA" id="ARBA00023239"/>
    </source>
</evidence>
<organism evidence="9 10">
    <name type="scientific">Gimesia benthica</name>
    <dbReference type="NCBI Taxonomy" id="2608982"/>
    <lineage>
        <taxon>Bacteria</taxon>
        <taxon>Pseudomonadati</taxon>
        <taxon>Planctomycetota</taxon>
        <taxon>Planctomycetia</taxon>
        <taxon>Planctomycetales</taxon>
        <taxon>Planctomycetaceae</taxon>
        <taxon>Gimesia</taxon>
    </lineage>
</organism>
<protein>
    <recommendedName>
        <fullName evidence="4 8">L-ectoine synthase</fullName>
        <ecNumber evidence="3 8">4.2.1.108</ecNumber>
    </recommendedName>
    <alternativeName>
        <fullName evidence="6 8">N-acetyldiaminobutyrate dehydratase</fullName>
    </alternativeName>
</protein>
<dbReference type="InterPro" id="IPR010462">
    <property type="entry name" value="Ectoine_synth"/>
</dbReference>
<dbReference type="UniPathway" id="UPA00067">
    <property type="reaction ID" value="UER00123"/>
</dbReference>
<dbReference type="PANTHER" id="PTHR39289">
    <property type="match status" value="1"/>
</dbReference>
<dbReference type="InterPro" id="IPR011051">
    <property type="entry name" value="RmlC_Cupin_sf"/>
</dbReference>
<dbReference type="EC" id="4.2.1.108" evidence="3 8"/>
<dbReference type="PANTHER" id="PTHR39289:SF1">
    <property type="entry name" value="L-ECTOINE SYNTHASE"/>
    <property type="match status" value="1"/>
</dbReference>
<comment type="similarity">
    <text evidence="2 8">Belongs to the ectoine synthase family.</text>
</comment>
<evidence type="ECO:0000313" key="9">
    <source>
        <dbReference type="EMBL" id="QGQ25595.1"/>
    </source>
</evidence>
<evidence type="ECO:0000256" key="3">
    <source>
        <dbReference type="ARBA" id="ARBA00013192"/>
    </source>
</evidence>
<evidence type="ECO:0000256" key="6">
    <source>
        <dbReference type="ARBA" id="ARBA00033271"/>
    </source>
</evidence>
<comment type="catalytic activity">
    <reaction evidence="7 8">
        <text>(2S)-4-acetamido-2-aminobutanoate = L-ectoine + H2O</text>
        <dbReference type="Rhea" id="RHEA:17281"/>
        <dbReference type="ChEBI" id="CHEBI:15377"/>
        <dbReference type="ChEBI" id="CHEBI:58515"/>
        <dbReference type="ChEBI" id="CHEBI:58929"/>
        <dbReference type="EC" id="4.2.1.108"/>
    </reaction>
</comment>
<evidence type="ECO:0000256" key="1">
    <source>
        <dbReference type="ARBA" id="ARBA00005181"/>
    </source>
</evidence>
<evidence type="ECO:0000313" key="10">
    <source>
        <dbReference type="Proteomes" id="UP000427281"/>
    </source>
</evidence>
<dbReference type="KEGG" id="gim:F1728_24210"/>
<dbReference type="CDD" id="cd06978">
    <property type="entry name" value="cupin_EctC"/>
    <property type="match status" value="1"/>
</dbReference>
<dbReference type="SUPFAM" id="SSF51182">
    <property type="entry name" value="RmlC-like cupins"/>
    <property type="match status" value="1"/>
</dbReference>
<keyword evidence="5 8" id="KW-0456">Lyase</keyword>
<evidence type="ECO:0000256" key="7">
    <source>
        <dbReference type="ARBA" id="ARBA00048714"/>
    </source>
</evidence>
<dbReference type="AlphaFoldDB" id="A0A6I6AKA8"/>
<dbReference type="Proteomes" id="UP000427281">
    <property type="component" value="Chromosome"/>
</dbReference>
<keyword evidence="10" id="KW-1185">Reference proteome</keyword>
<dbReference type="GO" id="GO:0019491">
    <property type="term" value="P:ectoine biosynthetic process"/>
    <property type="evidence" value="ECO:0007669"/>
    <property type="project" value="UniProtKB-UniRule"/>
</dbReference>
<dbReference type="Gene3D" id="2.60.120.10">
    <property type="entry name" value="Jelly Rolls"/>
    <property type="match status" value="1"/>
</dbReference>
<accession>A0A6I6AKA8</accession>
<proteinExistence type="inferred from homology"/>
<evidence type="ECO:0000256" key="2">
    <source>
        <dbReference type="ARBA" id="ARBA00009637"/>
    </source>
</evidence>
<dbReference type="InterPro" id="IPR014710">
    <property type="entry name" value="RmlC-like_jellyroll"/>
</dbReference>
<gene>
    <name evidence="8" type="primary">ectC</name>
    <name evidence="9" type="ORF">F1728_24210</name>
</gene>
<dbReference type="Pfam" id="PF06339">
    <property type="entry name" value="Ectoine_synth"/>
    <property type="match status" value="1"/>
</dbReference>
<comment type="function">
    <text evidence="8">Catalyzes the circularization of gamma-N-acetyl-alpha,gamma-diaminobutyric acid (ADABA) to ectoine (1,4,5,6-tetrahydro-2-methyl-4-pyrimidine carboxylic acid), which is an excellent osmoprotectant.</text>
</comment>
<evidence type="ECO:0000256" key="4">
    <source>
        <dbReference type="ARBA" id="ARBA00019707"/>
    </source>
</evidence>
<sequence>MKIVRIEDLTGGEREVISPAGWTSFRFLLKSDNMGFSMHETVFPPGLEVQMWYKNHLEAVYCYQGTGEITDLETDEKHDIKPGTLYALDKHDRHILKAHTELRLVCTFNPPVTGREIHDKDGAYALPEQNEES</sequence>
<dbReference type="HAMAP" id="MF_01255">
    <property type="entry name" value="Ectoine_synth"/>
    <property type="match status" value="1"/>
</dbReference>
<dbReference type="NCBIfam" id="NF009806">
    <property type="entry name" value="PRK13290.1"/>
    <property type="match status" value="1"/>
</dbReference>
<dbReference type="EMBL" id="CP043930">
    <property type="protein sequence ID" value="QGQ25595.1"/>
    <property type="molecule type" value="Genomic_DNA"/>
</dbReference>